<evidence type="ECO:0000256" key="1">
    <source>
        <dbReference type="ARBA" id="ARBA00022598"/>
    </source>
</evidence>
<dbReference type="Proteomes" id="UP000392064">
    <property type="component" value="Chromosome"/>
</dbReference>
<organism evidence="7 8">
    <name type="scientific">Aeromicrobium yanjiei</name>
    <dbReference type="NCBI Taxonomy" id="2662028"/>
    <lineage>
        <taxon>Bacteria</taxon>
        <taxon>Bacillati</taxon>
        <taxon>Actinomycetota</taxon>
        <taxon>Actinomycetes</taxon>
        <taxon>Propionibacteriales</taxon>
        <taxon>Nocardioidaceae</taxon>
        <taxon>Aeromicrobium</taxon>
    </lineage>
</organism>
<evidence type="ECO:0000256" key="5">
    <source>
        <dbReference type="ARBA" id="ARBA00022842"/>
    </source>
</evidence>
<sequence length="407" mass="46186">MRRVQTTARPDWLSLVEEQGLTYAVDRTGDGSEVPYWDETAYYEFTEDDVDYLERVTDELHTMAMQAAARMADDAQLIQRHKLPPGAGDLLARSLRDGAETSIYGRFDLAWDGTGPAKLLEYNADTPAGLVEAAVCQWMWLEDLHPERDQWNMLHEHLVKRWDEFRRTTGAEIVHFAVGQNEPTEDWATVAYLRDTAQEAGLETVGITIEEIGWHHERLTFVDVKDLEIAHCFKMYPTEWMLDSTFGPLVIDGSSRTRWIEPPWKLLLGSKALLPVMWEMFAGHENLLPSYFDAPYAMREYVTKPLFGWEGDGVEIHTPHVREAVEATHSAGQELVYQKYVELPDFDGNHPVLGTWVIGGRAAGLGVRESSNRITNTEARFVPHLMSTARSSPEQVAAWLAETGHTL</sequence>
<dbReference type="GO" id="GO:0016874">
    <property type="term" value="F:ligase activity"/>
    <property type="evidence" value="ECO:0007669"/>
    <property type="project" value="UniProtKB-KW"/>
</dbReference>
<feature type="domain" description="Glutathionylspermidine synthase pre-ATP-grasp-like" evidence="6">
    <location>
        <begin position="12"/>
        <end position="385"/>
    </location>
</feature>
<keyword evidence="4" id="KW-0067">ATP-binding</keyword>
<protein>
    <submittedName>
        <fullName evidence="7">Glutathionylspermidine synthase family protein</fullName>
    </submittedName>
</protein>
<dbReference type="SUPFAM" id="SSF56059">
    <property type="entry name" value="Glutathione synthetase ATP-binding domain-like"/>
    <property type="match status" value="1"/>
</dbReference>
<accession>A0A5Q2MMU2</accession>
<dbReference type="InterPro" id="IPR005494">
    <property type="entry name" value="GSPS_pre-ATP-grasp-like_dom"/>
</dbReference>
<reference evidence="7 8" key="1">
    <citation type="submission" date="2019-11" db="EMBL/GenBank/DDBJ databases">
        <authorList>
            <person name="Li J."/>
        </authorList>
    </citation>
    <scope>NUCLEOTIDE SEQUENCE [LARGE SCALE GENOMIC DNA]</scope>
    <source>
        <strain evidence="7 8">MF47</strain>
    </source>
</reference>
<dbReference type="InterPro" id="IPR016185">
    <property type="entry name" value="PreATP-grasp_dom_sf"/>
</dbReference>
<name>A0A5Q2MMU2_9ACTN</name>
<dbReference type="GO" id="GO:0005524">
    <property type="term" value="F:ATP binding"/>
    <property type="evidence" value="ECO:0007669"/>
    <property type="project" value="UniProtKB-KW"/>
</dbReference>
<keyword evidence="5" id="KW-0460">Magnesium</keyword>
<evidence type="ECO:0000256" key="4">
    <source>
        <dbReference type="ARBA" id="ARBA00022840"/>
    </source>
</evidence>
<evidence type="ECO:0000313" key="8">
    <source>
        <dbReference type="Proteomes" id="UP000392064"/>
    </source>
</evidence>
<keyword evidence="2" id="KW-0479">Metal-binding</keyword>
<gene>
    <name evidence="7" type="ORF">GEV26_10445</name>
</gene>
<dbReference type="AlphaFoldDB" id="A0A5Q2MMU2"/>
<dbReference type="EMBL" id="CP045737">
    <property type="protein sequence ID" value="QGG41745.1"/>
    <property type="molecule type" value="Genomic_DNA"/>
</dbReference>
<dbReference type="Pfam" id="PF03738">
    <property type="entry name" value="GSP_synth"/>
    <property type="match status" value="1"/>
</dbReference>
<proteinExistence type="predicted"/>
<keyword evidence="8" id="KW-1185">Reference proteome</keyword>
<evidence type="ECO:0000259" key="6">
    <source>
        <dbReference type="Pfam" id="PF03738"/>
    </source>
</evidence>
<dbReference type="GO" id="GO:0046872">
    <property type="term" value="F:metal ion binding"/>
    <property type="evidence" value="ECO:0007669"/>
    <property type="project" value="UniProtKB-KW"/>
</dbReference>
<keyword evidence="1" id="KW-0436">Ligase</keyword>
<evidence type="ECO:0000256" key="3">
    <source>
        <dbReference type="ARBA" id="ARBA00022741"/>
    </source>
</evidence>
<keyword evidence="3" id="KW-0547">Nucleotide-binding</keyword>
<dbReference type="Gene3D" id="3.30.1490.330">
    <property type="match status" value="1"/>
</dbReference>
<dbReference type="RefSeq" id="WP_153653011.1">
    <property type="nucleotide sequence ID" value="NZ_CP045737.1"/>
</dbReference>
<dbReference type="KEGG" id="aef:GEV26_10445"/>
<dbReference type="SUPFAM" id="SSF52440">
    <property type="entry name" value="PreATP-grasp domain"/>
    <property type="match status" value="1"/>
</dbReference>
<evidence type="ECO:0000313" key="7">
    <source>
        <dbReference type="EMBL" id="QGG41745.1"/>
    </source>
</evidence>
<evidence type="ECO:0000256" key="2">
    <source>
        <dbReference type="ARBA" id="ARBA00022723"/>
    </source>
</evidence>